<gene>
    <name evidence="3" type="ORF">QWM81_02730</name>
</gene>
<feature type="transmembrane region" description="Helical" evidence="1">
    <location>
        <begin position="21"/>
        <end position="41"/>
    </location>
</feature>
<evidence type="ECO:0000313" key="4">
    <source>
        <dbReference type="Proteomes" id="UP001174050"/>
    </source>
</evidence>
<dbReference type="Pfam" id="PF03779">
    <property type="entry name" value="SPW"/>
    <property type="match status" value="1"/>
</dbReference>
<comment type="caution">
    <text evidence="3">The sequence shown here is derived from an EMBL/GenBank/DDBJ whole genome shotgun (WGS) entry which is preliminary data.</text>
</comment>
<dbReference type="RefSeq" id="WP_290109790.1">
    <property type="nucleotide sequence ID" value="NZ_JAUEPL010000002.1"/>
</dbReference>
<keyword evidence="4" id="KW-1185">Reference proteome</keyword>
<dbReference type="InterPro" id="IPR005530">
    <property type="entry name" value="SPW"/>
</dbReference>
<sequence length="140" mass="15233">MAHRSMEPAARRALLEGQRDQIISFLMVLTAVALFVAPWVVGRPDTAKDAHHNELAVGMVVFFVALARFRWHPGRASDLVIMAAGAWLIGSPWLLALQNTVIFDGAHVFDVAAGTVLIVLSAISLLLARAARRLERGGDR</sequence>
<feature type="transmembrane region" description="Helical" evidence="1">
    <location>
        <begin position="78"/>
        <end position="96"/>
    </location>
</feature>
<evidence type="ECO:0000313" key="3">
    <source>
        <dbReference type="EMBL" id="MDN3292981.1"/>
    </source>
</evidence>
<name>A0ABT7Z0J7_9ACTN</name>
<evidence type="ECO:0000256" key="1">
    <source>
        <dbReference type="SAM" id="Phobius"/>
    </source>
</evidence>
<keyword evidence="1" id="KW-0812">Transmembrane</keyword>
<dbReference type="EMBL" id="JAUEPL010000002">
    <property type="protein sequence ID" value="MDN3292981.1"/>
    <property type="molecule type" value="Genomic_DNA"/>
</dbReference>
<dbReference type="Proteomes" id="UP001174050">
    <property type="component" value="Unassembled WGS sequence"/>
</dbReference>
<proteinExistence type="predicted"/>
<keyword evidence="1" id="KW-0472">Membrane</keyword>
<protein>
    <submittedName>
        <fullName evidence="3">SPW repeat protein</fullName>
    </submittedName>
</protein>
<feature type="transmembrane region" description="Helical" evidence="1">
    <location>
        <begin position="108"/>
        <end position="128"/>
    </location>
</feature>
<feature type="domain" description="SPW repeat-containing integral membrane" evidence="2">
    <location>
        <begin position="24"/>
        <end position="122"/>
    </location>
</feature>
<feature type="transmembrane region" description="Helical" evidence="1">
    <location>
        <begin position="53"/>
        <end position="71"/>
    </location>
</feature>
<organism evidence="3 4">
    <name type="scientific">Streptomyces ficellus</name>
    <dbReference type="NCBI Taxonomy" id="1977088"/>
    <lineage>
        <taxon>Bacteria</taxon>
        <taxon>Bacillati</taxon>
        <taxon>Actinomycetota</taxon>
        <taxon>Actinomycetes</taxon>
        <taxon>Kitasatosporales</taxon>
        <taxon>Streptomycetaceae</taxon>
        <taxon>Streptomyces</taxon>
    </lineage>
</organism>
<evidence type="ECO:0000259" key="2">
    <source>
        <dbReference type="Pfam" id="PF03779"/>
    </source>
</evidence>
<reference evidence="3" key="1">
    <citation type="submission" date="2023-06" db="EMBL/GenBank/DDBJ databases">
        <title>WGS-Sequencing of Streptomyces ficellus isolate 21 collected from sand in Gara Djebilet Iron Mine in Algeria.</title>
        <authorList>
            <person name="Zegers G.P."/>
            <person name="Gomez A."/>
            <person name="Gueddou A."/>
            <person name="Zahara A.F."/>
            <person name="Worth M."/>
            <person name="Sevigny J.L."/>
            <person name="Tisa L."/>
        </authorList>
    </citation>
    <scope>NUCLEOTIDE SEQUENCE</scope>
    <source>
        <strain evidence="3">AS11</strain>
    </source>
</reference>
<accession>A0ABT7Z0J7</accession>
<keyword evidence="1" id="KW-1133">Transmembrane helix</keyword>